<proteinExistence type="predicted"/>
<dbReference type="InterPro" id="IPR019734">
    <property type="entry name" value="TPR_rpt"/>
</dbReference>
<dbReference type="RefSeq" id="WP_173947877.1">
    <property type="nucleotide sequence ID" value="NZ_CP102845.1"/>
</dbReference>
<accession>A0ABY5RT50</accession>
<evidence type="ECO:0000313" key="5">
    <source>
        <dbReference type="Proteomes" id="UP001017257"/>
    </source>
</evidence>
<dbReference type="InterPro" id="IPR013105">
    <property type="entry name" value="TPR_2"/>
</dbReference>
<dbReference type="PROSITE" id="PS50005">
    <property type="entry name" value="TPR"/>
    <property type="match status" value="1"/>
</dbReference>
<dbReference type="Proteomes" id="UP001017257">
    <property type="component" value="Chromosome"/>
</dbReference>
<dbReference type="InterPro" id="IPR011990">
    <property type="entry name" value="TPR-like_helical_dom_sf"/>
</dbReference>
<organism evidence="4 5">
    <name type="scientific">Microvirga terrae</name>
    <dbReference type="NCBI Taxonomy" id="2740529"/>
    <lineage>
        <taxon>Bacteria</taxon>
        <taxon>Pseudomonadati</taxon>
        <taxon>Pseudomonadota</taxon>
        <taxon>Alphaproteobacteria</taxon>
        <taxon>Hyphomicrobiales</taxon>
        <taxon>Methylobacteriaceae</taxon>
        <taxon>Microvirga</taxon>
    </lineage>
</organism>
<protein>
    <submittedName>
        <fullName evidence="4">Tetratricopeptide repeat protein</fullName>
    </submittedName>
</protein>
<keyword evidence="1" id="KW-0677">Repeat</keyword>
<feature type="repeat" description="TPR" evidence="3">
    <location>
        <begin position="27"/>
        <end position="60"/>
    </location>
</feature>
<keyword evidence="2 3" id="KW-0802">TPR repeat</keyword>
<dbReference type="EMBL" id="CP102845">
    <property type="protein sequence ID" value="UVF20433.1"/>
    <property type="molecule type" value="Genomic_DNA"/>
</dbReference>
<dbReference type="Pfam" id="PF07719">
    <property type="entry name" value="TPR_2"/>
    <property type="match status" value="1"/>
</dbReference>
<evidence type="ECO:0000256" key="3">
    <source>
        <dbReference type="PROSITE-ProRule" id="PRU00339"/>
    </source>
</evidence>
<evidence type="ECO:0000256" key="2">
    <source>
        <dbReference type="ARBA" id="ARBA00022803"/>
    </source>
</evidence>
<sequence length="84" mass="9782">MLPRLAPDWTQGLFHSKTMNASRPHSARFHVIRGRILLGLGQHDRAIRDFRRAIRLDWRYERAVFWLDKASRTIPSAVETGSLT</sequence>
<dbReference type="Gene3D" id="1.25.40.10">
    <property type="entry name" value="Tetratricopeptide repeat domain"/>
    <property type="match status" value="1"/>
</dbReference>
<name>A0ABY5RT50_9HYPH</name>
<reference evidence="4" key="1">
    <citation type="submission" date="2022-08" db="EMBL/GenBank/DDBJ databases">
        <title>Microvirga terrae sp. nov., isolated from soil.</title>
        <authorList>
            <person name="Kim K.H."/>
            <person name="Seo Y.L."/>
            <person name="Kim J.M."/>
            <person name="Lee J.K."/>
            <person name="Han D.M."/>
            <person name="Jeon C.O."/>
        </authorList>
    </citation>
    <scope>NUCLEOTIDE SEQUENCE</scope>
    <source>
        <strain evidence="4">R24</strain>
    </source>
</reference>
<dbReference type="SUPFAM" id="SSF48452">
    <property type="entry name" value="TPR-like"/>
    <property type="match status" value="1"/>
</dbReference>
<evidence type="ECO:0000256" key="1">
    <source>
        <dbReference type="ARBA" id="ARBA00022737"/>
    </source>
</evidence>
<evidence type="ECO:0000313" key="4">
    <source>
        <dbReference type="EMBL" id="UVF20433.1"/>
    </source>
</evidence>
<gene>
    <name evidence="4" type="ORF">HPT29_004610</name>
</gene>
<keyword evidence="5" id="KW-1185">Reference proteome</keyword>